<dbReference type="SUPFAM" id="SSF51261">
    <property type="entry name" value="Duplicated hybrid motif"/>
    <property type="match status" value="1"/>
</dbReference>
<dbReference type="PROSITE" id="PS51898">
    <property type="entry name" value="TYR_RECOMBINASE"/>
    <property type="match status" value="1"/>
</dbReference>
<dbReference type="InterPro" id="IPR011055">
    <property type="entry name" value="Dup_hybrid_motif"/>
</dbReference>
<dbReference type="Gene3D" id="2.70.70.10">
    <property type="entry name" value="Glucose Permease (Domain IIA)"/>
    <property type="match status" value="1"/>
</dbReference>
<dbReference type="InterPro" id="IPR011010">
    <property type="entry name" value="DNA_brk_join_enz"/>
</dbReference>
<gene>
    <name evidence="4" type="ORF">Pma05_11650</name>
</gene>
<dbReference type="EMBL" id="BONX01000007">
    <property type="protein sequence ID" value="GIG94592.1"/>
    <property type="molecule type" value="Genomic_DNA"/>
</dbReference>
<dbReference type="InterPro" id="IPR013762">
    <property type="entry name" value="Integrase-like_cat_sf"/>
</dbReference>
<dbReference type="Proteomes" id="UP000621500">
    <property type="component" value="Unassembled WGS sequence"/>
</dbReference>
<evidence type="ECO:0000256" key="2">
    <source>
        <dbReference type="SAM" id="MobiDB-lite"/>
    </source>
</evidence>
<dbReference type="Pfam" id="PF01551">
    <property type="entry name" value="Peptidase_M23"/>
    <property type="match status" value="1"/>
</dbReference>
<keyword evidence="5" id="KW-1185">Reference proteome</keyword>
<feature type="domain" description="Tyr recombinase" evidence="3">
    <location>
        <begin position="465"/>
        <end position="674"/>
    </location>
</feature>
<dbReference type="PANTHER" id="PTHR21666">
    <property type="entry name" value="PEPTIDASE-RELATED"/>
    <property type="match status" value="1"/>
</dbReference>
<dbReference type="CDD" id="cd12797">
    <property type="entry name" value="M23_peptidase"/>
    <property type="match status" value="1"/>
</dbReference>
<dbReference type="InterPro" id="IPR002104">
    <property type="entry name" value="Integrase_catalytic"/>
</dbReference>
<evidence type="ECO:0000256" key="1">
    <source>
        <dbReference type="ARBA" id="ARBA00023172"/>
    </source>
</evidence>
<sequence length="1189" mass="131177">MAELTSTGKVRRTLPVDLSLVDGSRYRRGRIVPEVPAPSSAAMPHGDLSRASEQQLVDLAEQVWAGPPRALAERRRDLRGLLRLLAGFDGDTWQQRWDGSGFVDGGLPREGLEPAPQARLIYAFRMLISLRVIRPRLGAVNRAHAASFAEMFRHAQRDPALDAYFAAVAASGSGKLAQATALFDIARVLAVFGIQLAQLTPAGLLAYSWQCRDSGTGLYRSGNRTSFSARLAWAVLAETGHFPPGTPPTINAAGQRGQLTVTELVDQYPIANRDVRQLLIDYLTRRELGMDHSTMRNLARMLAGLFWLKIEHLLPGTADLKIPDHVYEQWREAIRLREDGRERLSVDPILLAVRSFYLDLHTWSVSEPDRWAHWVAPCPISGRELAGSARRDRKRIERSQERTRSRQPLLPVLVAHVEGRLTHHQQLLTGATAAQPGQRFTVEGRAYERVWTDYDQQWKANDPTRARDLATGKIINVRLIEGACFWDWALVEVLRHTGCRIEEALELTQLSIRRYLRPNGETIGLLIVAPSKTERERVIPMSGELFAVIAAIIRRHQNATGSVPILPRYDYNERVHTDPMPFLFSRRHGHARQVLGQHQAVAMLARRCRDLSTTHPEFGHSRFTPHDFRRLFATDLVNNGLPIHIGAALLGHLDLNTTRGYVAVFDEDLVRHYQTFLTNRRALRPTEEYRPATDDEWREFETHFDKRKVELGNCGRPYGTGCAHEHACLRCPMLHVHPDALPRLDAIEADLHDRRARAEAEQWLGEIEGIDITLDHLRRKRAQTIRLTTGPTIAIGPPHEPCPAHRGDHDDHHPSPQPQPPPPPPEPAMTPLRIGVAAGLGGLLLLICTPVLLIGAVANACIPPTTATSAITTPSTDLNDLDARQAANAATIHQTSIQLKLPTRAAVIATATAIQESNLRNLANSNVPASLQQPHEGIGHDHDSVGLFQQRPLPPDGDGTWGTVAELMTPTTAATKFYQKMITITAWQSLPLTDVAQRVQRSAYPDAYAKHEPRATAIITALTSGFTACDDSAVSAAGWTHPLPGHPIVSGFRTTERPGHDGIDITAPKGTPIRAAATGVVIKVRCNASLNGKPYPCDHDGSPSVTGCGYYSEIQTGRHVHRYCHQLVQPHVTVGQHVTAGQVIGLVGTSGHSSGPHLHWEIHDGNPATPDNAIDPAVFLRSVGITLPS</sequence>
<accession>A0ABQ4EK72</accession>
<name>A0ABQ4EK72_9ACTN</name>
<dbReference type="InterPro" id="IPR050570">
    <property type="entry name" value="Cell_wall_metabolism_enzyme"/>
</dbReference>
<organism evidence="4 5">
    <name type="scientific">Plantactinospora mayteni</name>
    <dbReference type="NCBI Taxonomy" id="566021"/>
    <lineage>
        <taxon>Bacteria</taxon>
        <taxon>Bacillati</taxon>
        <taxon>Actinomycetota</taxon>
        <taxon>Actinomycetes</taxon>
        <taxon>Micromonosporales</taxon>
        <taxon>Micromonosporaceae</taxon>
        <taxon>Plantactinospora</taxon>
    </lineage>
</organism>
<keyword evidence="1" id="KW-0233">DNA recombination</keyword>
<dbReference type="InterPro" id="IPR016047">
    <property type="entry name" value="M23ase_b-sheet_dom"/>
</dbReference>
<evidence type="ECO:0000313" key="4">
    <source>
        <dbReference type="EMBL" id="GIG94592.1"/>
    </source>
</evidence>
<reference evidence="4 5" key="1">
    <citation type="submission" date="2021-01" db="EMBL/GenBank/DDBJ databases">
        <title>Whole genome shotgun sequence of Plantactinospora mayteni NBRC 109088.</title>
        <authorList>
            <person name="Komaki H."/>
            <person name="Tamura T."/>
        </authorList>
    </citation>
    <scope>NUCLEOTIDE SEQUENCE [LARGE SCALE GENOMIC DNA]</scope>
    <source>
        <strain evidence="4 5">NBRC 109088</strain>
    </source>
</reference>
<proteinExistence type="predicted"/>
<feature type="region of interest" description="Disordered" evidence="2">
    <location>
        <begin position="791"/>
        <end position="830"/>
    </location>
</feature>
<comment type="caution">
    <text evidence="4">The sequence shown here is derived from an EMBL/GenBank/DDBJ whole genome shotgun (WGS) entry which is preliminary data.</text>
</comment>
<evidence type="ECO:0000259" key="3">
    <source>
        <dbReference type="PROSITE" id="PS51898"/>
    </source>
</evidence>
<dbReference type="Gene3D" id="1.10.443.10">
    <property type="entry name" value="Intergrase catalytic core"/>
    <property type="match status" value="1"/>
</dbReference>
<dbReference type="Pfam" id="PF00589">
    <property type="entry name" value="Phage_integrase"/>
    <property type="match status" value="1"/>
</dbReference>
<dbReference type="CDD" id="cd00397">
    <property type="entry name" value="DNA_BRE_C"/>
    <property type="match status" value="1"/>
</dbReference>
<evidence type="ECO:0000313" key="5">
    <source>
        <dbReference type="Proteomes" id="UP000621500"/>
    </source>
</evidence>
<dbReference type="PANTHER" id="PTHR21666:SF270">
    <property type="entry name" value="MUREIN HYDROLASE ACTIVATOR ENVC"/>
    <property type="match status" value="1"/>
</dbReference>
<feature type="compositionally biased region" description="Pro residues" evidence="2">
    <location>
        <begin position="815"/>
        <end position="828"/>
    </location>
</feature>
<protein>
    <recommendedName>
        <fullName evidence="3">Tyr recombinase domain-containing protein</fullName>
    </recommendedName>
</protein>
<feature type="compositionally biased region" description="Basic and acidic residues" evidence="2">
    <location>
        <begin position="802"/>
        <end position="814"/>
    </location>
</feature>
<dbReference type="SUPFAM" id="SSF56349">
    <property type="entry name" value="DNA breaking-rejoining enzymes"/>
    <property type="match status" value="1"/>
</dbReference>
<dbReference type="RefSeq" id="WP_203856242.1">
    <property type="nucleotide sequence ID" value="NZ_BAAAZQ010000005.1"/>
</dbReference>